<reference evidence="2 3" key="1">
    <citation type="journal article" date="2015" name="Genome Announc.">
        <title>Expanding the biotechnology potential of lactobacilli through comparative genomics of 213 strains and associated genera.</title>
        <authorList>
            <person name="Sun Z."/>
            <person name="Harris H.M."/>
            <person name="McCann A."/>
            <person name="Guo C."/>
            <person name="Argimon S."/>
            <person name="Zhang W."/>
            <person name="Yang X."/>
            <person name="Jeffery I.B."/>
            <person name="Cooney J.C."/>
            <person name="Kagawa T.F."/>
            <person name="Liu W."/>
            <person name="Song Y."/>
            <person name="Salvetti E."/>
            <person name="Wrobel A."/>
            <person name="Rasinkangas P."/>
            <person name="Parkhill J."/>
            <person name="Rea M.C."/>
            <person name="O'Sullivan O."/>
            <person name="Ritari J."/>
            <person name="Douillard F.P."/>
            <person name="Paul Ross R."/>
            <person name="Yang R."/>
            <person name="Briner A.E."/>
            <person name="Felis G.E."/>
            <person name="de Vos W.M."/>
            <person name="Barrangou R."/>
            <person name="Klaenhammer T.R."/>
            <person name="Caufield P.W."/>
            <person name="Cui Y."/>
            <person name="Zhang H."/>
            <person name="O'Toole P.W."/>
        </authorList>
    </citation>
    <scope>NUCLEOTIDE SEQUENCE [LARGE SCALE GENOMIC DNA]</scope>
    <source>
        <strain evidence="2 3">DSM 23026</strain>
    </source>
</reference>
<dbReference type="NCBIfam" id="TIGR01655">
    <property type="entry name" value="yxeA_fam"/>
    <property type="match status" value="1"/>
</dbReference>
<dbReference type="InterPro" id="IPR036166">
    <property type="entry name" value="YxeA-like_sf"/>
</dbReference>
<dbReference type="RefSeq" id="WP_057800450.1">
    <property type="nucleotide sequence ID" value="NZ_BJZZ01000050.1"/>
</dbReference>
<evidence type="ECO:0008006" key="4">
    <source>
        <dbReference type="Google" id="ProtNLM"/>
    </source>
</evidence>
<evidence type="ECO:0000313" key="3">
    <source>
        <dbReference type="Proteomes" id="UP000051249"/>
    </source>
</evidence>
<gene>
    <name evidence="2" type="ORF">IV88_GL001350</name>
</gene>
<dbReference type="Proteomes" id="UP000051249">
    <property type="component" value="Unassembled WGS sequence"/>
</dbReference>
<dbReference type="SUPFAM" id="SSF159121">
    <property type="entry name" value="BC4932-like"/>
    <property type="match status" value="1"/>
</dbReference>
<accession>A0A0R2N6U8</accession>
<dbReference type="PANTHER" id="PTHR36433">
    <property type="entry name" value="HYPOTHETICAL CYTOSOLIC PROTEIN"/>
    <property type="match status" value="1"/>
</dbReference>
<organism evidence="2 3">
    <name type="scientific">Pediococcus argentinicus</name>
    <dbReference type="NCBI Taxonomy" id="480391"/>
    <lineage>
        <taxon>Bacteria</taxon>
        <taxon>Bacillati</taxon>
        <taxon>Bacillota</taxon>
        <taxon>Bacilli</taxon>
        <taxon>Lactobacillales</taxon>
        <taxon>Lactobacillaceae</taxon>
        <taxon>Pediococcus</taxon>
    </lineage>
</organism>
<evidence type="ECO:0000256" key="1">
    <source>
        <dbReference type="SAM" id="SignalP"/>
    </source>
</evidence>
<dbReference type="OrthoDB" id="2299005at2"/>
<name>A0A0R2N6U8_9LACO</name>
<feature type="signal peptide" evidence="1">
    <location>
        <begin position="1"/>
        <end position="21"/>
    </location>
</feature>
<keyword evidence="1" id="KW-0732">Signal</keyword>
<comment type="caution">
    <text evidence="2">The sequence shown here is derived from an EMBL/GenBank/DDBJ whole genome shotgun (WGS) entry which is preliminary data.</text>
</comment>
<feature type="chain" id="PRO_5006420955" description="YxeA family protein" evidence="1">
    <location>
        <begin position="22"/>
        <end position="118"/>
    </location>
</feature>
<dbReference type="AlphaFoldDB" id="A0A0R2N6U8"/>
<dbReference type="InterPro" id="IPR006542">
    <property type="entry name" value="DUF1093"/>
</dbReference>
<dbReference type="EMBL" id="JQCQ01000047">
    <property type="protein sequence ID" value="KRO21598.1"/>
    <property type="molecule type" value="Genomic_DNA"/>
</dbReference>
<protein>
    <recommendedName>
        <fullName evidence="4">YxeA family protein</fullName>
    </recommendedName>
</protein>
<evidence type="ECO:0000313" key="2">
    <source>
        <dbReference type="EMBL" id="KRO21598.1"/>
    </source>
</evidence>
<dbReference type="PANTHER" id="PTHR36433:SF2">
    <property type="entry name" value="YXEA FAMILY PROTEIN"/>
    <property type="match status" value="1"/>
</dbReference>
<dbReference type="Gene3D" id="2.40.50.480">
    <property type="match status" value="1"/>
</dbReference>
<proteinExistence type="predicted"/>
<dbReference type="Pfam" id="PF06486">
    <property type="entry name" value="DUF1093"/>
    <property type="match status" value="1"/>
</dbReference>
<dbReference type="PATRIC" id="fig|480391.4.peg.1374"/>
<sequence length="118" mass="13322">MNSRSNIFLIILAVVITGATAAFVTYNHTTDYYGQVGNVDKVSTDKDDRGISTKTYQYKIQGYTTNGDSKVLTVKSFNGHKFTKGHYIRMEWSKYQGVRDYQGIPRSEVPGKIAEKLK</sequence>
<keyword evidence="3" id="KW-1185">Reference proteome</keyword>